<comment type="caution">
    <text evidence="2">The sequence shown here is derived from an EMBL/GenBank/DDBJ whole genome shotgun (WGS) entry which is preliminary data.</text>
</comment>
<sequence>MFKFSDYLGDTAPSPIFLPEVGTFFNQDKQLAHELIDRLIGYGVECLKGEILHSADLALDIEFETAYYDKSSKTYKKENYRQLIERKIMSFEQYENLFSYPREKGIQLVFSVYDLDGADFAISIGAKALKVASSNLVHQPLIEYLAQKGIPTIIDTGKAHFFEIARAVEWYRNAGGKDLLLEHSPLAPPAPASEQYLSMLPILRDTFHCPVGLSDHYDGNDMLLASVPLGAAILEKGVILPSMQGEQDSAHAMLIDEVPQVMHQIQVLYEACHRGMRPPPSATHAARMGLVAKQILQEGDVISLDTATFAWPALGIPVELWSQVVGKRVGKKIAARQPITLGCLD</sequence>
<dbReference type="PANTHER" id="PTHR42966">
    <property type="entry name" value="N-ACETYLNEURAMINATE SYNTHASE"/>
    <property type="match status" value="1"/>
</dbReference>
<dbReference type="Proteomes" id="UP001193680">
    <property type="component" value="Unassembled WGS sequence"/>
</dbReference>
<feature type="domain" description="AFP-like" evidence="1">
    <location>
        <begin position="289"/>
        <end position="345"/>
    </location>
</feature>
<dbReference type="SUPFAM" id="SSF51569">
    <property type="entry name" value="Aldolase"/>
    <property type="match status" value="1"/>
</dbReference>
<dbReference type="Pfam" id="PF03102">
    <property type="entry name" value="NeuB"/>
    <property type="match status" value="1"/>
</dbReference>
<dbReference type="Gene3D" id="3.90.1210.10">
    <property type="entry name" value="Antifreeze-like/N-acetylneuraminic acid synthase C-terminal domain"/>
    <property type="match status" value="1"/>
</dbReference>
<dbReference type="InterPro" id="IPR013132">
    <property type="entry name" value="PseI/NeuA/B-like_N"/>
</dbReference>
<dbReference type="InterPro" id="IPR013785">
    <property type="entry name" value="Aldolase_TIM"/>
</dbReference>
<organism evidence="2 3">
    <name type="scientific">Thiomicrorhabdus heinhorstiae</name>
    <dbReference type="NCBI Taxonomy" id="2748010"/>
    <lineage>
        <taxon>Bacteria</taxon>
        <taxon>Pseudomonadati</taxon>
        <taxon>Pseudomonadota</taxon>
        <taxon>Gammaproteobacteria</taxon>
        <taxon>Thiotrichales</taxon>
        <taxon>Piscirickettsiaceae</taxon>
        <taxon>Thiomicrorhabdus</taxon>
    </lineage>
</organism>
<name>A0ABS0C306_9GAMM</name>
<dbReference type="InterPro" id="IPR057736">
    <property type="entry name" value="SAF_PseI/NeuA/NeuB"/>
</dbReference>
<dbReference type="EMBL" id="JACBGI020000024">
    <property type="protein sequence ID" value="MBF6058667.1"/>
    <property type="molecule type" value="Genomic_DNA"/>
</dbReference>
<dbReference type="PANTHER" id="PTHR42966:SF1">
    <property type="entry name" value="SIALIC ACID SYNTHASE"/>
    <property type="match status" value="1"/>
</dbReference>
<gene>
    <name evidence="2" type="ORF">H8792_009980</name>
</gene>
<dbReference type="InterPro" id="IPR051690">
    <property type="entry name" value="PseI-like"/>
</dbReference>
<dbReference type="PROSITE" id="PS50844">
    <property type="entry name" value="AFP_LIKE"/>
    <property type="match status" value="1"/>
</dbReference>
<reference evidence="2 3" key="2">
    <citation type="submission" date="2020-11" db="EMBL/GenBank/DDBJ databases">
        <title>Sulfur oxidizing isolate from Hospital Hole Sinkhole.</title>
        <authorList>
            <person name="Scott K.M."/>
        </authorList>
    </citation>
    <scope>NUCLEOTIDE SEQUENCE [LARGE SCALE GENOMIC DNA]</scope>
    <source>
        <strain evidence="2 3">HH1</strain>
    </source>
</reference>
<dbReference type="InterPro" id="IPR006190">
    <property type="entry name" value="SAF_AFP_Neu5Ac"/>
</dbReference>
<protein>
    <submittedName>
        <fullName evidence="2">N-acetylneuraminate synthase family protein</fullName>
    </submittedName>
</protein>
<dbReference type="InterPro" id="IPR036732">
    <property type="entry name" value="AFP_Neu5c_C_sf"/>
</dbReference>
<dbReference type="CDD" id="cd11615">
    <property type="entry name" value="SAF_NeuB_like"/>
    <property type="match status" value="1"/>
</dbReference>
<accession>A0ABS0C306</accession>
<dbReference type="RefSeq" id="WP_185978814.1">
    <property type="nucleotide sequence ID" value="NZ_JACBGI020000024.1"/>
</dbReference>
<reference evidence="2 3" key="1">
    <citation type="submission" date="2020-06" db="EMBL/GenBank/DDBJ databases">
        <authorList>
            <person name="Scott K."/>
        </authorList>
    </citation>
    <scope>NUCLEOTIDE SEQUENCE [LARGE SCALE GENOMIC DNA]</scope>
    <source>
        <strain evidence="2 3">HH1</strain>
    </source>
</reference>
<evidence type="ECO:0000313" key="2">
    <source>
        <dbReference type="EMBL" id="MBF6058667.1"/>
    </source>
</evidence>
<keyword evidence="3" id="KW-1185">Reference proteome</keyword>
<evidence type="ECO:0000259" key="1">
    <source>
        <dbReference type="PROSITE" id="PS50844"/>
    </source>
</evidence>
<dbReference type="Gene3D" id="3.20.20.70">
    <property type="entry name" value="Aldolase class I"/>
    <property type="match status" value="1"/>
</dbReference>
<dbReference type="SUPFAM" id="SSF51269">
    <property type="entry name" value="AFP III-like domain"/>
    <property type="match status" value="1"/>
</dbReference>
<evidence type="ECO:0000313" key="3">
    <source>
        <dbReference type="Proteomes" id="UP001193680"/>
    </source>
</evidence>
<proteinExistence type="predicted"/>